<organism evidence="2 3">
    <name type="scientific">Saccharomonospora piscinae</name>
    <dbReference type="NCBI Taxonomy" id="687388"/>
    <lineage>
        <taxon>Bacteria</taxon>
        <taxon>Bacillati</taxon>
        <taxon>Actinomycetota</taxon>
        <taxon>Actinomycetes</taxon>
        <taxon>Pseudonocardiales</taxon>
        <taxon>Pseudonocardiaceae</taxon>
        <taxon>Saccharomonospora</taxon>
    </lineage>
</organism>
<dbReference type="AlphaFoldDB" id="A0A1V8ZXM2"/>
<feature type="region of interest" description="Disordered" evidence="1">
    <location>
        <begin position="165"/>
        <end position="186"/>
    </location>
</feature>
<name>A0A1V8ZXM2_SACPI</name>
<gene>
    <name evidence="2" type="ORF">B1813_22470</name>
</gene>
<keyword evidence="3" id="KW-1185">Reference proteome</keyword>
<evidence type="ECO:0000313" key="2">
    <source>
        <dbReference type="EMBL" id="OQO89669.1"/>
    </source>
</evidence>
<comment type="caution">
    <text evidence="2">The sequence shown here is derived from an EMBL/GenBank/DDBJ whole genome shotgun (WGS) entry which is preliminary data.</text>
</comment>
<evidence type="ECO:0000313" key="3">
    <source>
        <dbReference type="Proteomes" id="UP000192591"/>
    </source>
</evidence>
<evidence type="ECO:0000256" key="1">
    <source>
        <dbReference type="SAM" id="MobiDB-lite"/>
    </source>
</evidence>
<accession>A0A1V8ZXM2</accession>
<reference evidence="2 3" key="1">
    <citation type="submission" date="2017-02" db="EMBL/GenBank/DDBJ databases">
        <title>Draft genome of Saccharomonospora sp. 154.</title>
        <authorList>
            <person name="Alonso-Carmona G.S."/>
            <person name="De La Haba R."/>
            <person name="Vera-Gargallo B."/>
            <person name="Sandoval-Trujillo A.H."/>
            <person name="Ramirez-Duran N."/>
            <person name="Ventosa A."/>
        </authorList>
    </citation>
    <scope>NUCLEOTIDE SEQUENCE [LARGE SCALE GENOMIC DNA]</scope>
    <source>
        <strain evidence="2 3">LRS4.154</strain>
    </source>
</reference>
<dbReference type="Proteomes" id="UP000192591">
    <property type="component" value="Unassembled WGS sequence"/>
</dbReference>
<protein>
    <submittedName>
        <fullName evidence="2">Uncharacterized protein</fullName>
    </submittedName>
</protein>
<dbReference type="EMBL" id="MWIH01000009">
    <property type="protein sequence ID" value="OQO89669.1"/>
    <property type="molecule type" value="Genomic_DNA"/>
</dbReference>
<proteinExistence type="predicted"/>
<sequence length="186" mass="19753">MAAVLPAHTDPADLTHALARLAAETAPGDTGRAGASIALPVTHLWCVLAQVSRADRREFLFHCWRHWTRGMRPAERVALATRSAAEAGTAGRVVHDVQGRTRLTGSWLRYYDEVADFARSSRTAGTAPLGYVLFTHVREAHRVLAIPAAASAVGAGALRAALATSGEPKPTVRCGHGWAPSNATHP</sequence>